<evidence type="ECO:0000256" key="3">
    <source>
        <dbReference type="ARBA" id="ARBA00004740"/>
    </source>
</evidence>
<evidence type="ECO:0000256" key="7">
    <source>
        <dbReference type="ARBA" id="ARBA00022801"/>
    </source>
</evidence>
<dbReference type="RefSeq" id="WP_013739510.1">
    <property type="nucleotide sequence ID" value="NC_015436.1"/>
</dbReference>
<evidence type="ECO:0000259" key="14">
    <source>
        <dbReference type="Pfam" id="PF17753"/>
    </source>
</evidence>
<proteinExistence type="inferred from homology"/>
<comment type="subunit">
    <text evidence="4">Homodimer.</text>
</comment>
<dbReference type="AlphaFoldDB" id="F4GI01"/>
<evidence type="ECO:0000256" key="9">
    <source>
        <dbReference type="ARBA" id="ARBA00023295"/>
    </source>
</evidence>
<dbReference type="Proteomes" id="UP000007939">
    <property type="component" value="Chromosome"/>
</dbReference>
<dbReference type="eggNOG" id="COG3250">
    <property type="taxonomic scope" value="Bacteria"/>
</dbReference>
<dbReference type="FunFam" id="3.20.20.80:FF:000050">
    <property type="entry name" value="Beta-mannosidase B"/>
    <property type="match status" value="1"/>
</dbReference>
<evidence type="ECO:0000256" key="4">
    <source>
        <dbReference type="ARBA" id="ARBA00011738"/>
    </source>
</evidence>
<evidence type="ECO:0000256" key="1">
    <source>
        <dbReference type="ARBA" id="ARBA00000829"/>
    </source>
</evidence>
<evidence type="ECO:0000256" key="5">
    <source>
        <dbReference type="ARBA" id="ARBA00012754"/>
    </source>
</evidence>
<dbReference type="SUPFAM" id="SSF49785">
    <property type="entry name" value="Galactose-binding domain-like"/>
    <property type="match status" value="1"/>
</dbReference>
<dbReference type="PANTHER" id="PTHR43730">
    <property type="entry name" value="BETA-MANNOSIDASE"/>
    <property type="match status" value="1"/>
</dbReference>
<dbReference type="InterPro" id="IPR036156">
    <property type="entry name" value="Beta-gal/glucu_dom_sf"/>
</dbReference>
<dbReference type="GO" id="GO:0005975">
    <property type="term" value="P:carbohydrate metabolic process"/>
    <property type="evidence" value="ECO:0007669"/>
    <property type="project" value="InterPro"/>
</dbReference>
<evidence type="ECO:0000256" key="6">
    <source>
        <dbReference type="ARBA" id="ARBA00022525"/>
    </source>
</evidence>
<dbReference type="Pfam" id="PF17786">
    <property type="entry name" value="Mannosidase_ig"/>
    <property type="match status" value="1"/>
</dbReference>
<keyword evidence="6" id="KW-0964">Secreted</keyword>
<dbReference type="InterPro" id="IPR017853">
    <property type="entry name" value="GH"/>
</dbReference>
<comment type="catalytic activity">
    <reaction evidence="1">
        <text>Hydrolysis of terminal, non-reducing beta-D-mannose residues in beta-D-mannosides.</text>
        <dbReference type="EC" id="3.2.1.25"/>
    </reaction>
</comment>
<feature type="domain" description="Mannosidase Ig/CBM-like" evidence="15">
    <location>
        <begin position="666"/>
        <end position="751"/>
    </location>
</feature>
<evidence type="ECO:0000256" key="2">
    <source>
        <dbReference type="ARBA" id="ARBA00004613"/>
    </source>
</evidence>
<dbReference type="InterPro" id="IPR013783">
    <property type="entry name" value="Ig-like_fold"/>
</dbReference>
<keyword evidence="8" id="KW-0325">Glycoprotein</keyword>
<dbReference type="SUPFAM" id="SSF51445">
    <property type="entry name" value="(Trans)glycosidases"/>
    <property type="match status" value="1"/>
</dbReference>
<dbReference type="Gene3D" id="2.60.40.10">
    <property type="entry name" value="Immunoglobulins"/>
    <property type="match status" value="3"/>
</dbReference>
<gene>
    <name evidence="17" type="ordered locus">Spico_0890</name>
</gene>
<evidence type="ECO:0000256" key="10">
    <source>
        <dbReference type="ARBA" id="ARBA00038429"/>
    </source>
</evidence>
<sequence>METLSLSGEWRLSPLSAMDTEKYTRFFADSSTDGRTTTIPCKIPGDIHTALLERQLIPNPYYDTFELDTLWVGKTDWKLARKFPVTADQLQGSVALLNLIMADTFIEIRLNGTRAGICHNQFRHWSFDITRLLKVGENLVELIFTSAEKVAVRKAQKTEYMHPYSEYPTSSKNRNMIRKAQCHGGWDWGPNILALGIYDNISIDFMPTGRIEAVTTQLRPQKENTWDVEVSIVYRAVRKAQVTVAAHLKDGEASQSLTVKPGIQTLRLNFQCQNVERWWPAGHGSPILYPLIVNVGDQSVEKRIGFRTVEIIRKKDKSGGSAMTFRVNGKDIFAKGVNWIPLDALPSRLSRERYAQLLQDCVSANMNMIRLWGGGMYEKDVFYDLCDEKGLLIWHDFMFACATYPSDPEFLADVEEEIRYQVTRLHDHPSIALWCGSNENLGAITWYEESRKNRDRYVVDYDRLTEGVIGRLVRELDPDRPWWPTSPSAGPGDWSDNWHADSKGDMHYWTVWHEGKSFDAYYDIRPRFVSEFGYQSFPSLSTVKTYAAEGQRNLTSPVMEHHQKNERGNAIILENFARYFRFPTSFENQLYLSQAQQALAIRTAVEYWRSLMPWCMGALYWQLNDNWPVASWSSIEYSGKWKLLHYAAARFFAPITPIAYVKDGFLKVFVTNEGDAVIPDAEITVKLRRFNGEKVPSRIFRTNLGANSVTEICSLPLSELVANPRDTFAYVTLSVGQIYRETTVLFALPKECQFEEPVISLQVAEVSGGYAITLRCKNPAFWVSLDAEDITGRFSDNFIDLRPTAPRTIQFTPKEPCSHDQLIRHLKIYDLYSSGREKA</sequence>
<feature type="domain" description="Glycoside hydrolase family 2 immunoglobulin-like beta-sandwich" evidence="13">
    <location>
        <begin position="214"/>
        <end position="307"/>
    </location>
</feature>
<comment type="pathway">
    <text evidence="3">Glycan metabolism; N-glycan degradation.</text>
</comment>
<dbReference type="STRING" id="760011.Spico_0890"/>
<protein>
    <recommendedName>
        <fullName evidence="11">Beta-mannosidase B</fullName>
        <ecNumber evidence="5">3.2.1.25</ecNumber>
    </recommendedName>
    <alternativeName>
        <fullName evidence="12">Mannanase B</fullName>
    </alternativeName>
</protein>
<dbReference type="GO" id="GO:0006516">
    <property type="term" value="P:glycoprotein catabolic process"/>
    <property type="evidence" value="ECO:0007669"/>
    <property type="project" value="TreeGrafter"/>
</dbReference>
<name>F4GI01_PARC1</name>
<evidence type="ECO:0000256" key="8">
    <source>
        <dbReference type="ARBA" id="ARBA00023180"/>
    </source>
</evidence>
<dbReference type="OrthoDB" id="9801077at2"/>
<evidence type="ECO:0000259" key="15">
    <source>
        <dbReference type="Pfam" id="PF17786"/>
    </source>
</evidence>
<dbReference type="Gene3D" id="3.20.20.80">
    <property type="entry name" value="Glycosidases"/>
    <property type="match status" value="1"/>
</dbReference>
<dbReference type="EMBL" id="CP002659">
    <property type="protein sequence ID" value="AEC02114.1"/>
    <property type="molecule type" value="Genomic_DNA"/>
</dbReference>
<dbReference type="SUPFAM" id="SSF49303">
    <property type="entry name" value="beta-Galactosidase/glucuronidase domain"/>
    <property type="match status" value="3"/>
</dbReference>
<evidence type="ECO:0000256" key="11">
    <source>
        <dbReference type="ARBA" id="ARBA00041069"/>
    </source>
</evidence>
<comment type="subcellular location">
    <subcellularLocation>
        <location evidence="2">Secreted</location>
    </subcellularLocation>
</comment>
<dbReference type="Pfam" id="PF17753">
    <property type="entry name" value="Ig_mannosidase"/>
    <property type="match status" value="1"/>
</dbReference>
<dbReference type="Gene3D" id="2.60.120.260">
    <property type="entry name" value="Galactose-binding domain-like"/>
    <property type="match status" value="1"/>
</dbReference>
<evidence type="ECO:0000259" key="16">
    <source>
        <dbReference type="Pfam" id="PF22666"/>
    </source>
</evidence>
<evidence type="ECO:0000259" key="13">
    <source>
        <dbReference type="Pfam" id="PF00703"/>
    </source>
</evidence>
<dbReference type="GO" id="GO:0004567">
    <property type="term" value="F:beta-mannosidase activity"/>
    <property type="evidence" value="ECO:0007669"/>
    <property type="project" value="UniProtKB-EC"/>
</dbReference>
<dbReference type="HOGENOM" id="CLU_005015_3_2_12"/>
<reference evidence="17 18" key="2">
    <citation type="journal article" date="2012" name="Stand. Genomic Sci.">
        <title>Complete genome sequence of the termite hindgut bacterium Spirochaeta coccoides type strain (SPN1(T)), reclassification in the genus Sphaerochaeta as Sphaerochaeta coccoides comb. nov. and emendations of the family Spirochaetaceae and the genus Sphaerochaeta.</title>
        <authorList>
            <person name="Abt B."/>
            <person name="Han C."/>
            <person name="Scheuner C."/>
            <person name="Lu M."/>
            <person name="Lapidus A."/>
            <person name="Nolan M."/>
            <person name="Lucas S."/>
            <person name="Hammon N."/>
            <person name="Deshpande S."/>
            <person name="Cheng J.F."/>
            <person name="Tapia R."/>
            <person name="Goodwin L.A."/>
            <person name="Pitluck S."/>
            <person name="Liolios K."/>
            <person name="Pagani I."/>
            <person name="Ivanova N."/>
            <person name="Mavromatis K."/>
            <person name="Mikhailova N."/>
            <person name="Huntemann M."/>
            <person name="Pati A."/>
            <person name="Chen A."/>
            <person name="Palaniappan K."/>
            <person name="Land M."/>
            <person name="Hauser L."/>
            <person name="Brambilla E.M."/>
            <person name="Rohde M."/>
            <person name="Spring S."/>
            <person name="Gronow S."/>
            <person name="Goker M."/>
            <person name="Woyke T."/>
            <person name="Bristow J."/>
            <person name="Eisen J.A."/>
            <person name="Markowitz V."/>
            <person name="Hugenholtz P."/>
            <person name="Kyrpides N.C."/>
            <person name="Klenk H.P."/>
            <person name="Detter J.C."/>
        </authorList>
    </citation>
    <scope>NUCLEOTIDE SEQUENCE [LARGE SCALE GENOMIC DNA]</scope>
    <source>
        <strain evidence="18">ATCC BAA-1237 / DSM 17374 / SPN1</strain>
    </source>
</reference>
<dbReference type="GO" id="GO:0005576">
    <property type="term" value="C:extracellular region"/>
    <property type="evidence" value="ECO:0007669"/>
    <property type="project" value="UniProtKB-SubCell"/>
</dbReference>
<dbReference type="PANTHER" id="PTHR43730:SF1">
    <property type="entry name" value="BETA-MANNOSIDASE"/>
    <property type="match status" value="1"/>
</dbReference>
<dbReference type="InterPro" id="IPR054593">
    <property type="entry name" value="Beta-mannosidase-like_N2"/>
</dbReference>
<feature type="domain" description="Beta-mannosidase-like galactose-binding" evidence="16">
    <location>
        <begin position="35"/>
        <end position="198"/>
    </location>
</feature>
<feature type="domain" description="Beta-mannosidase Ig-fold" evidence="14">
    <location>
        <begin position="755"/>
        <end position="833"/>
    </location>
</feature>
<dbReference type="Pfam" id="PF00703">
    <property type="entry name" value="Glyco_hydro_2"/>
    <property type="match status" value="1"/>
</dbReference>
<dbReference type="InterPro" id="IPR008979">
    <property type="entry name" value="Galactose-bd-like_sf"/>
</dbReference>
<evidence type="ECO:0000313" key="17">
    <source>
        <dbReference type="EMBL" id="AEC02114.1"/>
    </source>
</evidence>
<accession>F4GI01</accession>
<reference evidence="18" key="1">
    <citation type="submission" date="2011-04" db="EMBL/GenBank/DDBJ databases">
        <title>The complete genome of Spirochaeta coccoides DSM 17374.</title>
        <authorList>
            <person name="Lucas S."/>
            <person name="Copeland A."/>
            <person name="Lapidus A."/>
            <person name="Bruce D."/>
            <person name="Goodwin L."/>
            <person name="Pitluck S."/>
            <person name="Peters L."/>
            <person name="Kyrpides N."/>
            <person name="Mavromatis K."/>
            <person name="Pagani I."/>
            <person name="Ivanova N."/>
            <person name="Ovchinnikova G."/>
            <person name="Lu M."/>
            <person name="Detter J.C."/>
            <person name="Tapia R."/>
            <person name="Han C."/>
            <person name="Land M."/>
            <person name="Hauser L."/>
            <person name="Markowitz V."/>
            <person name="Cheng J.-F."/>
            <person name="Hugenholtz P."/>
            <person name="Woyke T."/>
            <person name="Wu D."/>
            <person name="Spring S."/>
            <person name="Schroeder M."/>
            <person name="Brambilla E."/>
            <person name="Klenk H.-P."/>
            <person name="Eisen J.A."/>
        </authorList>
    </citation>
    <scope>NUCLEOTIDE SEQUENCE [LARGE SCALE GENOMIC DNA]</scope>
    <source>
        <strain evidence="18">ATCC BAA-1237 / DSM 17374 / SPN1</strain>
    </source>
</reference>
<keyword evidence="7 17" id="KW-0378">Hydrolase</keyword>
<dbReference type="EC" id="3.2.1.25" evidence="5"/>
<evidence type="ECO:0000256" key="12">
    <source>
        <dbReference type="ARBA" id="ARBA00041614"/>
    </source>
</evidence>
<dbReference type="InterPro" id="IPR050887">
    <property type="entry name" value="Beta-mannosidase_GH2"/>
</dbReference>
<dbReference type="Pfam" id="PF22666">
    <property type="entry name" value="Glyco_hydro_2_N2"/>
    <property type="match status" value="1"/>
</dbReference>
<organism evidence="17 18">
    <name type="scientific">Parasphaerochaeta coccoides (strain ATCC BAA-1237 / DSM 17374 / SPN1)</name>
    <name type="common">Sphaerochaeta coccoides</name>
    <dbReference type="NCBI Taxonomy" id="760011"/>
    <lineage>
        <taxon>Bacteria</taxon>
        <taxon>Pseudomonadati</taxon>
        <taxon>Spirochaetota</taxon>
        <taxon>Spirochaetia</taxon>
        <taxon>Spirochaetales</taxon>
        <taxon>Sphaerochaetaceae</taxon>
        <taxon>Parasphaerochaeta</taxon>
    </lineage>
</organism>
<dbReference type="InterPro" id="IPR006102">
    <property type="entry name" value="Ig-like_GH2"/>
</dbReference>
<evidence type="ECO:0000313" key="18">
    <source>
        <dbReference type="Proteomes" id="UP000007939"/>
    </source>
</evidence>
<keyword evidence="9 17" id="KW-0326">Glycosidase</keyword>
<dbReference type="InterPro" id="IPR041447">
    <property type="entry name" value="Mannosidase_ig"/>
</dbReference>
<keyword evidence="18" id="KW-1185">Reference proteome</keyword>
<dbReference type="InterPro" id="IPR041625">
    <property type="entry name" value="Beta-mannosidase_Ig"/>
</dbReference>
<comment type="similarity">
    <text evidence="10">Belongs to the glycosyl hydrolase 2 family. Beta-mannosidase B subfamily.</text>
</comment>
<dbReference type="KEGG" id="scc:Spico_0890"/>